<keyword evidence="5" id="KW-1185">Reference proteome</keyword>
<evidence type="ECO:0000313" key="4">
    <source>
        <dbReference type="EMBL" id="KYP65363.1"/>
    </source>
</evidence>
<protein>
    <submittedName>
        <fullName evidence="4">Uncharacterized protein</fullName>
    </submittedName>
</protein>
<name>A0A151TEB0_CAJCA</name>
<dbReference type="EMBL" id="CM003608">
    <property type="protein sequence ID" value="KYP65363.1"/>
    <property type="molecule type" value="Genomic_DNA"/>
</dbReference>
<feature type="domain" description="Retrotransposon gag" evidence="2">
    <location>
        <begin position="148"/>
        <end position="241"/>
    </location>
</feature>
<dbReference type="InterPro" id="IPR046626">
    <property type="entry name" value="DUF6738"/>
</dbReference>
<reference evidence="4 5" key="1">
    <citation type="journal article" date="2012" name="Nat. Biotechnol.">
        <title>Draft genome sequence of pigeonpea (Cajanus cajan), an orphan legume crop of resource-poor farmers.</title>
        <authorList>
            <person name="Varshney R.K."/>
            <person name="Chen W."/>
            <person name="Li Y."/>
            <person name="Bharti A.K."/>
            <person name="Saxena R.K."/>
            <person name="Schlueter J.A."/>
            <person name="Donoghue M.T."/>
            <person name="Azam S."/>
            <person name="Fan G."/>
            <person name="Whaley A.M."/>
            <person name="Farmer A.D."/>
            <person name="Sheridan J."/>
            <person name="Iwata A."/>
            <person name="Tuteja R."/>
            <person name="Penmetsa R.V."/>
            <person name="Wu W."/>
            <person name="Upadhyaya H.D."/>
            <person name="Yang S.P."/>
            <person name="Shah T."/>
            <person name="Saxena K.B."/>
            <person name="Michael T."/>
            <person name="McCombie W.R."/>
            <person name="Yang B."/>
            <person name="Zhang G."/>
            <person name="Yang H."/>
            <person name="Wang J."/>
            <person name="Spillane C."/>
            <person name="Cook D.R."/>
            <person name="May G.D."/>
            <person name="Xu X."/>
            <person name="Jackson S.A."/>
        </authorList>
    </citation>
    <scope>NUCLEOTIDE SEQUENCE [LARGE SCALE GENOMIC DNA]</scope>
    <source>
        <strain evidence="5">cv. Asha</strain>
    </source>
</reference>
<accession>A0A151TEB0</accession>
<dbReference type="AlphaFoldDB" id="A0A151TEB0"/>
<dbReference type="Pfam" id="PF20523">
    <property type="entry name" value="DUF6738"/>
    <property type="match status" value="1"/>
</dbReference>
<evidence type="ECO:0000259" key="2">
    <source>
        <dbReference type="Pfam" id="PF03732"/>
    </source>
</evidence>
<dbReference type="Pfam" id="PF03732">
    <property type="entry name" value="Retrotrans_gag"/>
    <property type="match status" value="1"/>
</dbReference>
<dbReference type="Gramene" id="C.cajan_11269.t">
    <property type="protein sequence ID" value="C.cajan_11269.t.cds1"/>
    <property type="gene ID" value="C.cajan_11269"/>
</dbReference>
<sequence length="351" mass="39788">MTRSNPDFLHPFDLEIDRIFHRLIREHIIPSLDSVSHSHSVSLSDSLSVSVASELDSSQPENMGEQPYNGPRERTLREMAAPDFTYESLCIQYPEEDVPFVLKTRLIHLLPKFHGHAGEDPHKHLKEFHIFCSTMKPPDVQQDHIYLKAFPHSLEGVAKDWLYYLAPRSITSWDVLKRMFLEKIFLASRTTAIRKDILGIRQLGRESLYEYWERFKKLCASCPHHQISELLLLQYFYEGLNSMERSMIDAASGGALGDMTPAKARHLIEKMASNSQQFSTRNDAIVLRGINDVAADSSSSAYRKLEGKLDTLVSLVTQLAMNQKSSSASVARVCGICTSIDHHTDSCPSLQ</sequence>
<gene>
    <name evidence="4" type="ORF">KK1_011596</name>
</gene>
<dbReference type="InterPro" id="IPR005162">
    <property type="entry name" value="Retrotrans_gag_dom"/>
</dbReference>
<proteinExistence type="predicted"/>
<organism evidence="4 5">
    <name type="scientific">Cajanus cajan</name>
    <name type="common">Pigeon pea</name>
    <name type="synonym">Cajanus indicus</name>
    <dbReference type="NCBI Taxonomy" id="3821"/>
    <lineage>
        <taxon>Eukaryota</taxon>
        <taxon>Viridiplantae</taxon>
        <taxon>Streptophyta</taxon>
        <taxon>Embryophyta</taxon>
        <taxon>Tracheophyta</taxon>
        <taxon>Spermatophyta</taxon>
        <taxon>Magnoliopsida</taxon>
        <taxon>eudicotyledons</taxon>
        <taxon>Gunneridae</taxon>
        <taxon>Pentapetalae</taxon>
        <taxon>rosids</taxon>
        <taxon>fabids</taxon>
        <taxon>Fabales</taxon>
        <taxon>Fabaceae</taxon>
        <taxon>Papilionoideae</taxon>
        <taxon>50 kb inversion clade</taxon>
        <taxon>NPAAA clade</taxon>
        <taxon>indigoferoid/millettioid clade</taxon>
        <taxon>Phaseoleae</taxon>
        <taxon>Cajanus</taxon>
    </lineage>
</organism>
<dbReference type="PANTHER" id="PTHR33223:SF3">
    <property type="match status" value="1"/>
</dbReference>
<evidence type="ECO:0000256" key="1">
    <source>
        <dbReference type="SAM" id="MobiDB-lite"/>
    </source>
</evidence>
<feature type="region of interest" description="Disordered" evidence="1">
    <location>
        <begin position="52"/>
        <end position="71"/>
    </location>
</feature>
<dbReference type="Proteomes" id="UP000075243">
    <property type="component" value="Chromosome 6"/>
</dbReference>
<dbReference type="PANTHER" id="PTHR33223">
    <property type="entry name" value="CCHC-TYPE DOMAIN-CONTAINING PROTEIN"/>
    <property type="match status" value="1"/>
</dbReference>
<evidence type="ECO:0000259" key="3">
    <source>
        <dbReference type="Pfam" id="PF20523"/>
    </source>
</evidence>
<evidence type="ECO:0000313" key="5">
    <source>
        <dbReference type="Proteomes" id="UP000075243"/>
    </source>
</evidence>
<feature type="domain" description="DUF6738" evidence="3">
    <location>
        <begin position="1"/>
        <end position="78"/>
    </location>
</feature>